<evidence type="ECO:0000313" key="3">
    <source>
        <dbReference type="Proteomes" id="UP000658225"/>
    </source>
</evidence>
<evidence type="ECO:0000256" key="1">
    <source>
        <dbReference type="ARBA" id="ARBA00022795"/>
    </source>
</evidence>
<evidence type="ECO:0000313" key="2">
    <source>
        <dbReference type="EMBL" id="MBE1555008.1"/>
    </source>
</evidence>
<keyword evidence="3" id="KW-1185">Reference proteome</keyword>
<dbReference type="EMBL" id="JADBEL010000010">
    <property type="protein sequence ID" value="MBE1555008.1"/>
    <property type="molecule type" value="Genomic_DNA"/>
</dbReference>
<dbReference type="Gene3D" id="1.20.58.300">
    <property type="entry name" value="FlgN-like"/>
    <property type="match status" value="1"/>
</dbReference>
<evidence type="ECO:0008006" key="4">
    <source>
        <dbReference type="Google" id="ProtNLM"/>
    </source>
</evidence>
<organism evidence="2 3">
    <name type="scientific">Sporosarcina limicola</name>
    <dbReference type="NCBI Taxonomy" id="34101"/>
    <lineage>
        <taxon>Bacteria</taxon>
        <taxon>Bacillati</taxon>
        <taxon>Bacillota</taxon>
        <taxon>Bacilli</taxon>
        <taxon>Bacillales</taxon>
        <taxon>Caryophanaceae</taxon>
        <taxon>Sporosarcina</taxon>
    </lineage>
</organism>
<dbReference type="Pfam" id="PF05130">
    <property type="entry name" value="FlgN"/>
    <property type="match status" value="1"/>
</dbReference>
<dbReference type="SUPFAM" id="SSF140566">
    <property type="entry name" value="FlgN-like"/>
    <property type="match status" value="1"/>
</dbReference>
<dbReference type="InterPro" id="IPR007809">
    <property type="entry name" value="FlgN-like"/>
</dbReference>
<sequence>MSITPILASLDSLEKLHVSLLRLANDKTVLIKVGDMMGLDQMLKDEQAHLAAIVQMDTRRQLAVSQYLTDQGQTVPAKPTVADLLGAVPEVDKKSLKEARDRLLHAIHDLKWQNDLNQKLTYQSLQFVNLSLDMTRPRSRTINYTKPEINGKRVTEDERTFDSQA</sequence>
<dbReference type="GO" id="GO:0044780">
    <property type="term" value="P:bacterial-type flagellum assembly"/>
    <property type="evidence" value="ECO:0007669"/>
    <property type="project" value="InterPro"/>
</dbReference>
<comment type="caution">
    <text evidence="2">The sequence shown here is derived from an EMBL/GenBank/DDBJ whole genome shotgun (WGS) entry which is preliminary data.</text>
</comment>
<name>A0A927MI22_9BACL</name>
<dbReference type="RefSeq" id="WP_192598755.1">
    <property type="nucleotide sequence ID" value="NZ_JADBEL010000010.1"/>
</dbReference>
<keyword evidence="1" id="KW-1005">Bacterial flagellum biogenesis</keyword>
<gene>
    <name evidence="2" type="ORF">H4683_002107</name>
</gene>
<dbReference type="InterPro" id="IPR036679">
    <property type="entry name" value="FlgN-like_sf"/>
</dbReference>
<proteinExistence type="predicted"/>
<accession>A0A927MI22</accession>
<dbReference type="Proteomes" id="UP000658225">
    <property type="component" value="Unassembled WGS sequence"/>
</dbReference>
<protein>
    <recommendedName>
        <fullName evidence="4">Flagellar protein FlgN</fullName>
    </recommendedName>
</protein>
<reference evidence="2" key="1">
    <citation type="submission" date="2020-10" db="EMBL/GenBank/DDBJ databases">
        <title>Genomic Encyclopedia of Type Strains, Phase IV (KMG-IV): sequencing the most valuable type-strain genomes for metagenomic binning, comparative biology and taxonomic classification.</title>
        <authorList>
            <person name="Goeker M."/>
        </authorList>
    </citation>
    <scope>NUCLEOTIDE SEQUENCE</scope>
    <source>
        <strain evidence="2">DSM 13886</strain>
    </source>
</reference>
<dbReference type="AlphaFoldDB" id="A0A927MI22"/>